<dbReference type="EMBL" id="FNVA01000003">
    <property type="protein sequence ID" value="SEG23353.1"/>
    <property type="molecule type" value="Genomic_DNA"/>
</dbReference>
<proteinExistence type="inferred from homology"/>
<name>A0A1H5YGZ2_9BACT</name>
<evidence type="ECO:0000256" key="8">
    <source>
        <dbReference type="ARBA" id="ARBA00022989"/>
    </source>
</evidence>
<dbReference type="NCBIfam" id="TIGR00974">
    <property type="entry name" value="3a0107s02c"/>
    <property type="match status" value="1"/>
</dbReference>
<evidence type="ECO:0000256" key="5">
    <source>
        <dbReference type="ARBA" id="ARBA00022475"/>
    </source>
</evidence>
<comment type="subcellular location">
    <subcellularLocation>
        <location evidence="1 10">Cell membrane</location>
        <topology evidence="1 10">Multi-pass membrane protein</topology>
    </subcellularLocation>
</comment>
<evidence type="ECO:0000256" key="6">
    <source>
        <dbReference type="ARBA" id="ARBA00022592"/>
    </source>
</evidence>
<protein>
    <recommendedName>
        <fullName evidence="3 10">Phosphate transport system permease protein PstA</fullName>
    </recommendedName>
</protein>
<dbReference type="PROSITE" id="PS50928">
    <property type="entry name" value="ABC_TM1"/>
    <property type="match status" value="1"/>
</dbReference>
<keyword evidence="7 10" id="KW-0812">Transmembrane</keyword>
<dbReference type="GO" id="GO:0005886">
    <property type="term" value="C:plasma membrane"/>
    <property type="evidence" value="ECO:0007669"/>
    <property type="project" value="UniProtKB-SubCell"/>
</dbReference>
<sequence length="295" mass="31127">MSALPKRSPGSERALKLRRSFTNHVVTALSIGSTILVLAPLLLILGYLFYKGASSLNLDFFTKIPAPVGETGGGMANSIVGSAVVLVLASLIGIPVGIGAGVYLSEYGRGQTLGNVIRFTADVLNGVPSIVVGIAAYALVVVKQGHFSALAGGIALSIMMVPTITRTTEEMLATVPLAVREAAYGLGIPKWRTVLSVSLRTASPGIITGCMLAFARVAGETAPLLFTAFGNQFWSWDLRQPIAALPLQIYTYAVSPYDEWHRLAWAGALVLILLIMISVTLVRIFAGRGMLKGGN</sequence>
<evidence type="ECO:0000313" key="13">
    <source>
        <dbReference type="Proteomes" id="UP000236728"/>
    </source>
</evidence>
<accession>A0A1H5YGZ2</accession>
<feature type="transmembrane region" description="Helical" evidence="10">
    <location>
        <begin position="21"/>
        <end position="50"/>
    </location>
</feature>
<dbReference type="PANTHER" id="PTHR42922:SF1">
    <property type="entry name" value="PHOSPHATE TRANSPORT SYSTEM PERMEASE PROTEIN PSTA"/>
    <property type="match status" value="1"/>
</dbReference>
<reference evidence="12 13" key="1">
    <citation type="submission" date="2016-10" db="EMBL/GenBank/DDBJ databases">
        <authorList>
            <person name="de Groot N.N."/>
        </authorList>
    </citation>
    <scope>NUCLEOTIDE SEQUENCE [LARGE SCALE GENOMIC DNA]</scope>
    <source>
        <strain evidence="12 13">DSM 22489</strain>
    </source>
</reference>
<evidence type="ECO:0000256" key="7">
    <source>
        <dbReference type="ARBA" id="ARBA00022692"/>
    </source>
</evidence>
<dbReference type="RefSeq" id="WP_103933172.1">
    <property type="nucleotide sequence ID" value="NZ_FNVA01000003.1"/>
</dbReference>
<dbReference type="Proteomes" id="UP000236728">
    <property type="component" value="Unassembled WGS sequence"/>
</dbReference>
<dbReference type="GO" id="GO:0035435">
    <property type="term" value="P:phosphate ion transmembrane transport"/>
    <property type="evidence" value="ECO:0007669"/>
    <property type="project" value="InterPro"/>
</dbReference>
<dbReference type="AlphaFoldDB" id="A0A1H5YGZ2"/>
<organism evidence="12 13">
    <name type="scientific">Bryocella elongata</name>
    <dbReference type="NCBI Taxonomy" id="863522"/>
    <lineage>
        <taxon>Bacteria</taxon>
        <taxon>Pseudomonadati</taxon>
        <taxon>Acidobacteriota</taxon>
        <taxon>Terriglobia</taxon>
        <taxon>Terriglobales</taxon>
        <taxon>Acidobacteriaceae</taxon>
        <taxon>Bryocella</taxon>
    </lineage>
</organism>
<feature type="transmembrane region" description="Helical" evidence="10">
    <location>
        <begin position="263"/>
        <end position="286"/>
    </location>
</feature>
<evidence type="ECO:0000256" key="9">
    <source>
        <dbReference type="ARBA" id="ARBA00023136"/>
    </source>
</evidence>
<feature type="transmembrane region" description="Helical" evidence="10">
    <location>
        <begin position="79"/>
        <end position="104"/>
    </location>
</feature>
<keyword evidence="8 10" id="KW-1133">Transmembrane helix</keyword>
<evidence type="ECO:0000256" key="4">
    <source>
        <dbReference type="ARBA" id="ARBA00022448"/>
    </source>
</evidence>
<dbReference type="GO" id="GO:0005315">
    <property type="term" value="F:phosphate transmembrane transporter activity"/>
    <property type="evidence" value="ECO:0007669"/>
    <property type="project" value="InterPro"/>
</dbReference>
<dbReference type="InterPro" id="IPR051408">
    <property type="entry name" value="Phosphate_transprt_permease"/>
</dbReference>
<evidence type="ECO:0000259" key="11">
    <source>
        <dbReference type="PROSITE" id="PS50928"/>
    </source>
</evidence>
<keyword evidence="6" id="KW-0592">Phosphate transport</keyword>
<feature type="transmembrane region" description="Helical" evidence="10">
    <location>
        <begin position="116"/>
        <end position="140"/>
    </location>
</feature>
<dbReference type="Pfam" id="PF00528">
    <property type="entry name" value="BPD_transp_1"/>
    <property type="match status" value="1"/>
</dbReference>
<dbReference type="OrthoDB" id="9785113at2"/>
<dbReference type="InterPro" id="IPR000515">
    <property type="entry name" value="MetI-like"/>
</dbReference>
<keyword evidence="13" id="KW-1185">Reference proteome</keyword>
<keyword evidence="9 10" id="KW-0472">Membrane</keyword>
<keyword evidence="5 10" id="KW-1003">Cell membrane</keyword>
<evidence type="ECO:0000256" key="1">
    <source>
        <dbReference type="ARBA" id="ARBA00004651"/>
    </source>
</evidence>
<dbReference type="Gene3D" id="1.10.3720.10">
    <property type="entry name" value="MetI-like"/>
    <property type="match status" value="1"/>
</dbReference>
<evidence type="ECO:0000256" key="3">
    <source>
        <dbReference type="ARBA" id="ARBA00016864"/>
    </source>
</evidence>
<evidence type="ECO:0000256" key="10">
    <source>
        <dbReference type="RuleBase" id="RU363043"/>
    </source>
</evidence>
<dbReference type="CDD" id="cd06261">
    <property type="entry name" value="TM_PBP2"/>
    <property type="match status" value="1"/>
</dbReference>
<feature type="transmembrane region" description="Helical" evidence="10">
    <location>
        <begin position="146"/>
        <end position="164"/>
    </location>
</feature>
<dbReference type="PANTHER" id="PTHR42922">
    <property type="entry name" value="PHOSPHATE TRANSPORT SYSTEM PERMEASE PROTEIN PSTA"/>
    <property type="match status" value="1"/>
</dbReference>
<dbReference type="InterPro" id="IPR005672">
    <property type="entry name" value="Phosphate_PstA"/>
</dbReference>
<evidence type="ECO:0000313" key="12">
    <source>
        <dbReference type="EMBL" id="SEG23353.1"/>
    </source>
</evidence>
<gene>
    <name evidence="12" type="ORF">SAMN05421819_2310</name>
</gene>
<feature type="transmembrane region" description="Helical" evidence="10">
    <location>
        <begin position="197"/>
        <end position="218"/>
    </location>
</feature>
<feature type="domain" description="ABC transmembrane type-1" evidence="11">
    <location>
        <begin position="79"/>
        <end position="282"/>
    </location>
</feature>
<comment type="similarity">
    <text evidence="2 10">Belongs to the binding-protein-dependent transport system permease family. CysTW subfamily.</text>
</comment>
<dbReference type="SUPFAM" id="SSF161098">
    <property type="entry name" value="MetI-like"/>
    <property type="match status" value="1"/>
</dbReference>
<dbReference type="InterPro" id="IPR035906">
    <property type="entry name" value="MetI-like_sf"/>
</dbReference>
<keyword evidence="4" id="KW-0813">Transport</keyword>
<evidence type="ECO:0000256" key="2">
    <source>
        <dbReference type="ARBA" id="ARBA00007069"/>
    </source>
</evidence>